<accession>A0A0K2UQ43</accession>
<dbReference type="EMBL" id="HACA01022626">
    <property type="protein sequence ID" value="CDW39987.1"/>
    <property type="molecule type" value="Transcribed_RNA"/>
</dbReference>
<protein>
    <submittedName>
        <fullName evidence="1">Uncharacterized protein</fullName>
    </submittedName>
</protein>
<name>A0A0K2UQ43_LEPSM</name>
<evidence type="ECO:0000313" key="1">
    <source>
        <dbReference type="EMBL" id="CDW39987.1"/>
    </source>
</evidence>
<proteinExistence type="predicted"/>
<dbReference type="AlphaFoldDB" id="A0A0K2UQ43"/>
<reference evidence="1" key="1">
    <citation type="submission" date="2014-05" db="EMBL/GenBank/DDBJ databases">
        <authorList>
            <person name="Chronopoulou M."/>
        </authorList>
    </citation>
    <scope>NUCLEOTIDE SEQUENCE</scope>
    <source>
        <tissue evidence="1">Whole organism</tissue>
    </source>
</reference>
<sequence>MDLCNSTKMNVCSQEGSLQESHPIINLNVPIPKNVDGKVKVTTVSTKTQVRYRRSESSMNFQMCDPQYKITRSWSAMMLPDTVKCEEETNQKAAIEENKCGSNLNSLILDASYQHLMNSVDLQSCTTSHFSVSKGSTFDLYEKLLESSPSCGSLIIESVPHMENKCNLNVSLSSNKLCPGSQEWNSGTYYSSNNEQLNSTIQPDDDMSMTIYPKKVGNEPECSDIRPLNNQSVFTPHIRSSEDLHSPLLISSLNLTNCKSSHTYNAFFKGSNDCSISLPTPPKKLCKICRRIIIEKKLEYIISMDPCNVMAPKALTKHLYTVERETPDCQHRCYFTGIGRAGGDPLQDLSIFGVPNDDPCRIETKIRTTIISEIDPTCKCVNDNFDSFIDRHCIDDNIKEFVERLSCDQLTKEDPRTLRVANIITVAQTKNVCPEEIFKKKGSIY</sequence>
<organism evidence="1">
    <name type="scientific">Lepeophtheirus salmonis</name>
    <name type="common">Salmon louse</name>
    <name type="synonym">Caligus salmonis</name>
    <dbReference type="NCBI Taxonomy" id="72036"/>
    <lineage>
        <taxon>Eukaryota</taxon>
        <taxon>Metazoa</taxon>
        <taxon>Ecdysozoa</taxon>
        <taxon>Arthropoda</taxon>
        <taxon>Crustacea</taxon>
        <taxon>Multicrustacea</taxon>
        <taxon>Hexanauplia</taxon>
        <taxon>Copepoda</taxon>
        <taxon>Siphonostomatoida</taxon>
        <taxon>Caligidae</taxon>
        <taxon>Lepeophtheirus</taxon>
    </lineage>
</organism>